<dbReference type="PANTHER" id="PTHR42886:SF29">
    <property type="entry name" value="PUMMELIG, ISOFORM A"/>
    <property type="match status" value="1"/>
</dbReference>
<dbReference type="InterPro" id="IPR022742">
    <property type="entry name" value="Hydrolase_4"/>
</dbReference>
<comment type="caution">
    <text evidence="2">The sequence shown here is derived from an EMBL/GenBank/DDBJ whole genome shotgun (WGS) entry which is preliminary data.</text>
</comment>
<protein>
    <submittedName>
        <fullName evidence="2">Alpha/beta hydrolase</fullName>
    </submittedName>
</protein>
<dbReference type="GO" id="GO:0016787">
    <property type="term" value="F:hydrolase activity"/>
    <property type="evidence" value="ECO:0007669"/>
    <property type="project" value="UniProtKB-KW"/>
</dbReference>
<accession>A0ABV4P3Y0</accession>
<reference evidence="2 3" key="1">
    <citation type="submission" date="2024-08" db="EMBL/GenBank/DDBJ databases">
        <authorList>
            <person name="Ishaq N."/>
        </authorList>
    </citation>
    <scope>NUCLEOTIDE SEQUENCE [LARGE SCALE GENOMIC DNA]</scope>
    <source>
        <strain evidence="2 3">DSM 18651</strain>
    </source>
</reference>
<dbReference type="InterPro" id="IPR029058">
    <property type="entry name" value="AB_hydrolase_fold"/>
</dbReference>
<dbReference type="EMBL" id="JBGMEK010000051">
    <property type="protein sequence ID" value="MFA0812694.1"/>
    <property type="molecule type" value="Genomic_DNA"/>
</dbReference>
<proteinExistence type="predicted"/>
<organism evidence="2 3">
    <name type="scientific">Microbulbifer epialgicus</name>
    <dbReference type="NCBI Taxonomy" id="393907"/>
    <lineage>
        <taxon>Bacteria</taxon>
        <taxon>Pseudomonadati</taxon>
        <taxon>Pseudomonadota</taxon>
        <taxon>Gammaproteobacteria</taxon>
        <taxon>Cellvibrionales</taxon>
        <taxon>Microbulbiferaceae</taxon>
        <taxon>Microbulbifer</taxon>
    </lineage>
</organism>
<evidence type="ECO:0000259" key="1">
    <source>
        <dbReference type="Pfam" id="PF12146"/>
    </source>
</evidence>
<dbReference type="Proteomes" id="UP001569428">
    <property type="component" value="Unassembled WGS sequence"/>
</dbReference>
<feature type="domain" description="Serine aminopeptidase S33" evidence="1">
    <location>
        <begin position="110"/>
        <end position="240"/>
    </location>
</feature>
<dbReference type="PROSITE" id="PS51257">
    <property type="entry name" value="PROKAR_LIPOPROTEIN"/>
    <property type="match status" value="1"/>
</dbReference>
<evidence type="ECO:0000313" key="3">
    <source>
        <dbReference type="Proteomes" id="UP001569428"/>
    </source>
</evidence>
<dbReference type="RefSeq" id="WP_371840398.1">
    <property type="nucleotide sequence ID" value="NZ_JBGMEK010000051.1"/>
</dbReference>
<keyword evidence="3" id="KW-1185">Reference proteome</keyword>
<dbReference type="SUPFAM" id="SSF53474">
    <property type="entry name" value="alpha/beta-Hydrolases"/>
    <property type="match status" value="1"/>
</dbReference>
<dbReference type="Gene3D" id="3.40.50.1820">
    <property type="entry name" value="alpha/beta hydrolase"/>
    <property type="match status" value="1"/>
</dbReference>
<dbReference type="Pfam" id="PF12146">
    <property type="entry name" value="Hydrolase_4"/>
    <property type="match status" value="1"/>
</dbReference>
<sequence>MKINATLIRAITLTSICLLISACSQRIASYIEKSEDHSFDKEITTKEIKELGYEKNKFFPTKENNCISYYYGPPLTDNKLQYSVKFGESDRENIVKINLEKESLGRRYFGTVILLHGYRTSKEFMLNSALYFRFLGFQVIVPDLLGHGDSGGSKKYGVADSKYINYLIDDLTEEGVIANGNIYIVGNSMGALTASYISTLRTDISGIILLAPMPPFDEAVYNYAKRDHPLLSKIIPEKDFRKGAILALKKAKISLNDTKILPIIKSSKTPVLLILSDSDQISPYASFEQLRNDNIKLIKIHDRYHPSMNTIGEVEHEAIIRWLNTSKN</sequence>
<dbReference type="PANTHER" id="PTHR42886">
    <property type="entry name" value="RE40534P-RELATED"/>
    <property type="match status" value="1"/>
</dbReference>
<evidence type="ECO:0000313" key="2">
    <source>
        <dbReference type="EMBL" id="MFA0812694.1"/>
    </source>
</evidence>
<gene>
    <name evidence="2" type="ORF">ACCI49_17410</name>
</gene>
<keyword evidence="2" id="KW-0378">Hydrolase</keyword>
<name>A0ABV4P3Y0_9GAMM</name>